<dbReference type="InterPro" id="IPR047767">
    <property type="entry name" value="PSP1-like"/>
</dbReference>
<dbReference type="EMBL" id="QWGR01000003">
    <property type="protein sequence ID" value="RIJ49224.1"/>
    <property type="molecule type" value="Genomic_DNA"/>
</dbReference>
<feature type="domain" description="PSP1 C-terminal" evidence="3">
    <location>
        <begin position="98"/>
        <end position="183"/>
    </location>
</feature>
<proteinExistence type="predicted"/>
<feature type="region of interest" description="Disordered" evidence="2">
    <location>
        <begin position="334"/>
        <end position="410"/>
    </location>
</feature>
<dbReference type="PANTHER" id="PTHR43830:SF3">
    <property type="entry name" value="PROTEIN PSP1"/>
    <property type="match status" value="1"/>
</dbReference>
<dbReference type="InterPro" id="IPR007557">
    <property type="entry name" value="PSP1_C"/>
</dbReference>
<dbReference type="PROSITE" id="PS51411">
    <property type="entry name" value="PSP1_C"/>
    <property type="match status" value="1"/>
</dbReference>
<gene>
    <name evidence="4" type="ORF">D1614_06630</name>
</gene>
<keyword evidence="5" id="KW-1185">Reference proteome</keyword>
<dbReference type="GO" id="GO:0005737">
    <property type="term" value="C:cytoplasm"/>
    <property type="evidence" value="ECO:0007669"/>
    <property type="project" value="TreeGrafter"/>
</dbReference>
<evidence type="ECO:0000313" key="5">
    <source>
        <dbReference type="Proteomes" id="UP000265926"/>
    </source>
</evidence>
<name>A0A399T2P7_9BACT</name>
<evidence type="ECO:0000256" key="1">
    <source>
        <dbReference type="SAM" id="Coils"/>
    </source>
</evidence>
<evidence type="ECO:0000259" key="3">
    <source>
        <dbReference type="PROSITE" id="PS51411"/>
    </source>
</evidence>
<feature type="coiled-coil region" evidence="1">
    <location>
        <begin position="102"/>
        <end position="129"/>
    </location>
</feature>
<dbReference type="OrthoDB" id="9779344at2"/>
<dbReference type="AlphaFoldDB" id="A0A399T2P7"/>
<reference evidence="4 5" key="1">
    <citation type="submission" date="2018-08" db="EMBL/GenBank/DDBJ databases">
        <title>Pallidiluteibacterium maritimus gen. nov., sp. nov., isolated from coastal sediment.</title>
        <authorList>
            <person name="Zhou L.Y."/>
        </authorList>
    </citation>
    <scope>NUCLEOTIDE SEQUENCE [LARGE SCALE GENOMIC DNA]</scope>
    <source>
        <strain evidence="4 5">XSD2</strain>
    </source>
</reference>
<dbReference type="PANTHER" id="PTHR43830">
    <property type="entry name" value="PROTEIN PSP1"/>
    <property type="match status" value="1"/>
</dbReference>
<dbReference type="NCBIfam" id="NF041131">
    <property type="entry name" value="RicT_YaaT_fam"/>
    <property type="match status" value="1"/>
</dbReference>
<protein>
    <recommendedName>
        <fullName evidence="3">PSP1 C-terminal domain-containing protein</fullName>
    </recommendedName>
</protein>
<feature type="compositionally biased region" description="Basic and acidic residues" evidence="2">
    <location>
        <begin position="363"/>
        <end position="376"/>
    </location>
</feature>
<dbReference type="Proteomes" id="UP000265926">
    <property type="component" value="Unassembled WGS sequence"/>
</dbReference>
<feature type="compositionally biased region" description="Basic residues" evidence="2">
    <location>
        <begin position="342"/>
        <end position="351"/>
    </location>
</feature>
<feature type="compositionally biased region" description="Polar residues" evidence="2">
    <location>
        <begin position="377"/>
        <end position="389"/>
    </location>
</feature>
<dbReference type="Pfam" id="PF04468">
    <property type="entry name" value="PSP1"/>
    <property type="match status" value="1"/>
</dbReference>
<sequence length="410" mass="46718">MSCNGCSFNNDSTNTVKGYDWLSDLPDTSDKSDIVEVKFKTTRKEYFKNIDRLPVKRGDKVVVATSPGHDVGEVTLTGYLAEKQFKLRIKNPSRYTLNPVYRKATESDIEKLKEARGREKETMIKARQAAAELGLDMKIGDVEYRGDNKKAIFYYIAEGRVDFRELIKIFARDFRIKIEMKQIGARQEAGLVGGIGSCGRELCCSSWRTDFSSISSEAALRQGLSPSAQKMAGACGKLKCCLLYELDAYVEAGNEFPRELLDLELAKGIAKPFKTDYLKKEIWYALAGSMGTTFNLSLKQVKDIIQQNKRGIQPEVDLLGKKVKESSQMEVTLDGELDRFDKKKTRNKSKERRGNNRGPRNNQQEKRNPQQERRNNPQEMQNPQEKGPSNNRNQRNRNRKPKFKANKKAE</sequence>
<comment type="caution">
    <text evidence="4">The sequence shown here is derived from an EMBL/GenBank/DDBJ whole genome shotgun (WGS) entry which is preliminary data.</text>
</comment>
<keyword evidence="1" id="KW-0175">Coiled coil</keyword>
<evidence type="ECO:0000256" key="2">
    <source>
        <dbReference type="SAM" id="MobiDB-lite"/>
    </source>
</evidence>
<feature type="compositionally biased region" description="Basic residues" evidence="2">
    <location>
        <begin position="394"/>
        <end position="410"/>
    </location>
</feature>
<organism evidence="4 5">
    <name type="scientific">Maribellus luteus</name>
    <dbReference type="NCBI Taxonomy" id="2305463"/>
    <lineage>
        <taxon>Bacteria</taxon>
        <taxon>Pseudomonadati</taxon>
        <taxon>Bacteroidota</taxon>
        <taxon>Bacteroidia</taxon>
        <taxon>Marinilabiliales</taxon>
        <taxon>Prolixibacteraceae</taxon>
        <taxon>Maribellus</taxon>
    </lineage>
</organism>
<evidence type="ECO:0000313" key="4">
    <source>
        <dbReference type="EMBL" id="RIJ49224.1"/>
    </source>
</evidence>
<dbReference type="RefSeq" id="WP_119437110.1">
    <property type="nucleotide sequence ID" value="NZ_QWGR01000003.1"/>
</dbReference>
<accession>A0A399T2P7</accession>